<keyword evidence="8" id="KW-1185">Reference proteome</keyword>
<evidence type="ECO:0000256" key="5">
    <source>
        <dbReference type="ARBA" id="ARBA00023136"/>
    </source>
</evidence>
<dbReference type="STRING" id="80876.SAMN05421779_1044"/>
<dbReference type="AlphaFoldDB" id="A0A1N7MB22"/>
<evidence type="ECO:0000313" key="8">
    <source>
        <dbReference type="Proteomes" id="UP000185678"/>
    </source>
</evidence>
<keyword evidence="3 6" id="KW-0812">Transmembrane</keyword>
<reference evidence="7 8" key="1">
    <citation type="submission" date="2017-01" db="EMBL/GenBank/DDBJ databases">
        <authorList>
            <person name="Mah S.A."/>
            <person name="Swanson W.J."/>
            <person name="Moy G.W."/>
            <person name="Vacquier V.D."/>
        </authorList>
    </citation>
    <scope>NUCLEOTIDE SEQUENCE [LARGE SCALE GENOMIC DNA]</scope>
    <source>
        <strain evidence="7 8">DSM 11589</strain>
    </source>
</reference>
<dbReference type="InterPro" id="IPR001123">
    <property type="entry name" value="LeuE-type"/>
</dbReference>
<dbReference type="PANTHER" id="PTHR30086:SF20">
    <property type="entry name" value="ARGININE EXPORTER PROTEIN ARGO-RELATED"/>
    <property type="match status" value="1"/>
</dbReference>
<keyword evidence="2" id="KW-1003">Cell membrane</keyword>
<feature type="transmembrane region" description="Helical" evidence="6">
    <location>
        <begin position="129"/>
        <end position="149"/>
    </location>
</feature>
<comment type="subcellular location">
    <subcellularLocation>
        <location evidence="1">Cell membrane</location>
        <topology evidence="1">Multi-pass membrane protein</topology>
    </subcellularLocation>
</comment>
<dbReference type="Pfam" id="PF01810">
    <property type="entry name" value="LysE"/>
    <property type="match status" value="1"/>
</dbReference>
<evidence type="ECO:0000256" key="2">
    <source>
        <dbReference type="ARBA" id="ARBA00022475"/>
    </source>
</evidence>
<sequence length="264" mass="27643">MIFLFCVVSYDLTQARCSNLLFCRIVFAKTGAHFSHNALKNGQSPHLGLWPGIAEFYTMTFTTLLSLAVAMALFGASPGPGIFAVVSRALSTGFGSAMLLTVGLVAGDLLWLTLAASGLGMVAEMMGDFFIVLKIGGGLYLAWMGVKAWRAPAVGLSDDEVSALQRPSALGTLASGLAVTLSNPKAILFYMAILPTLLDLDTITPTGLVLAGAVVAVVLTLVCAAYAFLASRARRVLQSPQAMRRLNRASGALLVGVGAWVASR</sequence>
<accession>A0A1N7MB22</accession>
<dbReference type="GO" id="GO:0005886">
    <property type="term" value="C:plasma membrane"/>
    <property type="evidence" value="ECO:0007669"/>
    <property type="project" value="UniProtKB-SubCell"/>
</dbReference>
<feature type="transmembrane region" description="Helical" evidence="6">
    <location>
        <begin position="170"/>
        <end position="193"/>
    </location>
</feature>
<dbReference type="Proteomes" id="UP000185678">
    <property type="component" value="Unassembled WGS sequence"/>
</dbReference>
<organism evidence="7 8">
    <name type="scientific">Insolitispirillum peregrinum</name>
    <dbReference type="NCBI Taxonomy" id="80876"/>
    <lineage>
        <taxon>Bacteria</taxon>
        <taxon>Pseudomonadati</taxon>
        <taxon>Pseudomonadota</taxon>
        <taxon>Alphaproteobacteria</taxon>
        <taxon>Rhodospirillales</taxon>
        <taxon>Novispirillaceae</taxon>
        <taxon>Insolitispirillum</taxon>
    </lineage>
</organism>
<evidence type="ECO:0000256" key="3">
    <source>
        <dbReference type="ARBA" id="ARBA00022692"/>
    </source>
</evidence>
<keyword evidence="4 6" id="KW-1133">Transmembrane helix</keyword>
<evidence type="ECO:0000256" key="4">
    <source>
        <dbReference type="ARBA" id="ARBA00022989"/>
    </source>
</evidence>
<dbReference type="OrthoDB" id="9804822at2"/>
<evidence type="ECO:0000256" key="6">
    <source>
        <dbReference type="SAM" id="Phobius"/>
    </source>
</evidence>
<feature type="transmembrane region" description="Helical" evidence="6">
    <location>
        <begin position="97"/>
        <end position="123"/>
    </location>
</feature>
<evidence type="ECO:0000256" key="1">
    <source>
        <dbReference type="ARBA" id="ARBA00004651"/>
    </source>
</evidence>
<keyword evidence="5 6" id="KW-0472">Membrane</keyword>
<protein>
    <submittedName>
        <fullName evidence="7">Threonine/homoserine/homoserine lactone efflux protein</fullName>
    </submittedName>
</protein>
<feature type="transmembrane region" description="Helical" evidence="6">
    <location>
        <begin position="56"/>
        <end position="76"/>
    </location>
</feature>
<dbReference type="PANTHER" id="PTHR30086">
    <property type="entry name" value="ARGININE EXPORTER PROTEIN ARGO"/>
    <property type="match status" value="1"/>
</dbReference>
<dbReference type="EMBL" id="FTOA01000004">
    <property type="protein sequence ID" value="SIS83304.1"/>
    <property type="molecule type" value="Genomic_DNA"/>
</dbReference>
<name>A0A1N7MB22_9PROT</name>
<gene>
    <name evidence="7" type="ORF">SAMN05421779_1044</name>
</gene>
<evidence type="ECO:0000313" key="7">
    <source>
        <dbReference type="EMBL" id="SIS83304.1"/>
    </source>
</evidence>
<dbReference type="GO" id="GO:0015171">
    <property type="term" value="F:amino acid transmembrane transporter activity"/>
    <property type="evidence" value="ECO:0007669"/>
    <property type="project" value="TreeGrafter"/>
</dbReference>
<feature type="transmembrane region" description="Helical" evidence="6">
    <location>
        <begin position="208"/>
        <end position="229"/>
    </location>
</feature>
<proteinExistence type="predicted"/>